<gene>
    <name evidence="2" type="ORF">C3430_13680</name>
</gene>
<dbReference type="STRING" id="35703.AL524_06630"/>
<dbReference type="EMBL" id="PQLX01000004">
    <property type="protein sequence ID" value="POU65231.1"/>
    <property type="molecule type" value="Genomic_DNA"/>
</dbReference>
<accession>A0A2S4RXM6</accession>
<feature type="transmembrane region" description="Helical" evidence="1">
    <location>
        <begin position="54"/>
        <end position="75"/>
    </location>
</feature>
<dbReference type="OrthoDB" id="9797953at2"/>
<dbReference type="Pfam" id="PF06779">
    <property type="entry name" value="MFS_4"/>
    <property type="match status" value="1"/>
</dbReference>
<feature type="transmembrane region" description="Helical" evidence="1">
    <location>
        <begin position="299"/>
        <end position="321"/>
    </location>
</feature>
<dbReference type="RefSeq" id="WP_103778165.1">
    <property type="nucleotide sequence ID" value="NZ_PQLX01000004.1"/>
</dbReference>
<dbReference type="Proteomes" id="UP000237003">
    <property type="component" value="Unassembled WGS sequence"/>
</dbReference>
<feature type="transmembrane region" description="Helical" evidence="1">
    <location>
        <begin position="361"/>
        <end position="384"/>
    </location>
</feature>
<feature type="transmembrane region" description="Helical" evidence="1">
    <location>
        <begin position="82"/>
        <end position="102"/>
    </location>
</feature>
<feature type="transmembrane region" description="Helical" evidence="1">
    <location>
        <begin position="333"/>
        <end position="355"/>
    </location>
</feature>
<sequence>MHPQHHITDRDALKTAFFGMMVLAVGMGIGRFLYTPMLPVLLSEGHFSFTQLSWIASVNYAGYLVGSLLFSFSLFHLPGRSTAMLLSSAIATGLLLFAMALFTQPAVIMLVRFLAGIASAGMLIFGSTIVLRHTRNPFVIASLFSGVGIGIALGNEYVIAGLNGALSSRALWTGAGIFSVLPILLLALLLPSRTDAHTPAPLATPQQHPMRWWLLAVLYGLAGFGYIIVATYLPLMAKNAGSPLLTIHLWTLVGLAIVPGCFGWLWAARRWGVLQSLTLNLVIQSLCVLLSIASSSPPLLILSSVGFGATFMGTVSLVMTLARQLSVPGNINLLGFVTLTYGIGQILGPLLTSWLRGGTDAIVDATLCGAAALFCAAIISAMPLRQ</sequence>
<dbReference type="PANTHER" id="PTHR23537">
    <property type="match status" value="1"/>
</dbReference>
<comment type="caution">
    <text evidence="2">The sequence shown here is derived from an EMBL/GenBank/DDBJ whole genome shotgun (WGS) entry which is preliminary data.</text>
</comment>
<keyword evidence="1" id="KW-0812">Transmembrane</keyword>
<feature type="transmembrane region" description="Helical" evidence="1">
    <location>
        <begin position="247"/>
        <end position="266"/>
    </location>
</feature>
<dbReference type="GO" id="GO:0005886">
    <property type="term" value="C:plasma membrane"/>
    <property type="evidence" value="ECO:0007669"/>
    <property type="project" value="TreeGrafter"/>
</dbReference>
<organism evidence="2 3">
    <name type="scientific">Citrobacter amalonaticus</name>
    <dbReference type="NCBI Taxonomy" id="35703"/>
    <lineage>
        <taxon>Bacteria</taxon>
        <taxon>Pseudomonadati</taxon>
        <taxon>Pseudomonadota</taxon>
        <taxon>Gammaproteobacteria</taxon>
        <taxon>Enterobacterales</taxon>
        <taxon>Enterobacteriaceae</taxon>
        <taxon>Citrobacter</taxon>
    </lineage>
</organism>
<protein>
    <submittedName>
        <fullName evidence="2">MFS transporter</fullName>
    </submittedName>
</protein>
<name>A0A2S4RXM6_CITAM</name>
<feature type="transmembrane region" description="Helical" evidence="1">
    <location>
        <begin position="171"/>
        <end position="191"/>
    </location>
</feature>
<evidence type="ECO:0000313" key="2">
    <source>
        <dbReference type="EMBL" id="POU65231.1"/>
    </source>
</evidence>
<feature type="transmembrane region" description="Helical" evidence="1">
    <location>
        <begin position="138"/>
        <end position="159"/>
    </location>
</feature>
<evidence type="ECO:0000256" key="1">
    <source>
        <dbReference type="SAM" id="Phobius"/>
    </source>
</evidence>
<dbReference type="InterPro" id="IPR010645">
    <property type="entry name" value="MFS_4"/>
</dbReference>
<feature type="transmembrane region" description="Helical" evidence="1">
    <location>
        <begin position="212"/>
        <end position="235"/>
    </location>
</feature>
<keyword evidence="1" id="KW-1133">Transmembrane helix</keyword>
<proteinExistence type="predicted"/>
<feature type="transmembrane region" description="Helical" evidence="1">
    <location>
        <begin position="108"/>
        <end position="131"/>
    </location>
</feature>
<feature type="transmembrane region" description="Helical" evidence="1">
    <location>
        <begin position="12"/>
        <end position="34"/>
    </location>
</feature>
<evidence type="ECO:0000313" key="3">
    <source>
        <dbReference type="Proteomes" id="UP000237003"/>
    </source>
</evidence>
<dbReference type="PANTHER" id="PTHR23537:SF1">
    <property type="entry name" value="SUGAR TRANSPORTER"/>
    <property type="match status" value="1"/>
</dbReference>
<keyword evidence="1" id="KW-0472">Membrane</keyword>
<dbReference type="Gene3D" id="1.20.1250.20">
    <property type="entry name" value="MFS general substrate transporter like domains"/>
    <property type="match status" value="2"/>
</dbReference>
<dbReference type="InterPro" id="IPR036259">
    <property type="entry name" value="MFS_trans_sf"/>
</dbReference>
<dbReference type="AlphaFoldDB" id="A0A2S4RXM6"/>
<dbReference type="CDD" id="cd06180">
    <property type="entry name" value="MFS_YjiJ"/>
    <property type="match status" value="1"/>
</dbReference>
<feature type="transmembrane region" description="Helical" evidence="1">
    <location>
        <begin position="273"/>
        <end position="293"/>
    </location>
</feature>
<reference evidence="2 3" key="1">
    <citation type="submission" date="2018-01" db="EMBL/GenBank/DDBJ databases">
        <title>Complete genome sequences of 14 Citrobacter spp. isolated from plant in Canada.</title>
        <authorList>
            <person name="Bhandare S.G."/>
            <person name="Colavecchio A."/>
            <person name="Jeukens J."/>
            <person name="Emond-Rheault J.-G."/>
            <person name="Freschi L."/>
            <person name="Hamel J."/>
            <person name="Kukavica-Ibrulj I."/>
            <person name="Levesque R."/>
            <person name="Goodridge L."/>
        </authorList>
    </citation>
    <scope>NUCLEOTIDE SEQUENCE [LARGE SCALE GENOMIC DNA]</scope>
    <source>
        <strain evidence="2 3">S1285</strain>
    </source>
</reference>
<dbReference type="SUPFAM" id="SSF103473">
    <property type="entry name" value="MFS general substrate transporter"/>
    <property type="match status" value="1"/>
</dbReference>